<accession>A0A319E299</accession>
<dbReference type="AlphaFoldDB" id="A0A319E299"/>
<reference evidence="2 3" key="1">
    <citation type="submission" date="2018-02" db="EMBL/GenBank/DDBJ databases">
        <title>The genomes of Aspergillus section Nigri reveals drivers in fungal speciation.</title>
        <authorList>
            <consortium name="DOE Joint Genome Institute"/>
            <person name="Vesth T.C."/>
            <person name="Nybo J."/>
            <person name="Theobald S."/>
            <person name="Brandl J."/>
            <person name="Frisvad J.C."/>
            <person name="Nielsen K.F."/>
            <person name="Lyhne E.K."/>
            <person name="Kogle M.E."/>
            <person name="Kuo A."/>
            <person name="Riley R."/>
            <person name="Clum A."/>
            <person name="Nolan M."/>
            <person name="Lipzen A."/>
            <person name="Salamov A."/>
            <person name="Henrissat B."/>
            <person name="Wiebenga A."/>
            <person name="De vries R.P."/>
            <person name="Grigoriev I.V."/>
            <person name="Mortensen U.H."/>
            <person name="Andersen M.R."/>
            <person name="Baker S.E."/>
        </authorList>
    </citation>
    <scope>NUCLEOTIDE SEQUENCE [LARGE SCALE GENOMIC DNA]</scope>
    <source>
        <strain evidence="2 3">CBS 121057</strain>
    </source>
</reference>
<evidence type="ECO:0000313" key="3">
    <source>
        <dbReference type="Proteomes" id="UP000248423"/>
    </source>
</evidence>
<evidence type="ECO:0000256" key="1">
    <source>
        <dbReference type="SAM" id="MobiDB-lite"/>
    </source>
</evidence>
<dbReference type="Proteomes" id="UP000248423">
    <property type="component" value="Unassembled WGS sequence"/>
</dbReference>
<evidence type="ECO:0000313" key="2">
    <source>
        <dbReference type="EMBL" id="PYI04186.1"/>
    </source>
</evidence>
<keyword evidence="3" id="KW-1185">Reference proteome</keyword>
<proteinExistence type="predicted"/>
<gene>
    <name evidence="2" type="ORF">BO78DRAFT_178209</name>
</gene>
<dbReference type="VEuPathDB" id="FungiDB:BO78DRAFT_178209"/>
<sequence>MYQGPVLAPEGPPYPDLRGNGPRVYFPQPPGGAPYHMTANPAGNSFGTCGYQFPATASLIPPGYPEEVLRARMNGNNGGAVRSTLRGDAPEFVPRKKPSEMKPVLIVSSTWPAGERGR</sequence>
<name>A0A319E299_ASPSB</name>
<organism evidence="2 3">
    <name type="scientific">Aspergillus sclerotiicarbonarius (strain CBS 121057 / IBT 28362)</name>
    <dbReference type="NCBI Taxonomy" id="1448318"/>
    <lineage>
        <taxon>Eukaryota</taxon>
        <taxon>Fungi</taxon>
        <taxon>Dikarya</taxon>
        <taxon>Ascomycota</taxon>
        <taxon>Pezizomycotina</taxon>
        <taxon>Eurotiomycetes</taxon>
        <taxon>Eurotiomycetidae</taxon>
        <taxon>Eurotiales</taxon>
        <taxon>Aspergillaceae</taxon>
        <taxon>Aspergillus</taxon>
        <taxon>Aspergillus subgen. Circumdati</taxon>
    </lineage>
</organism>
<dbReference type="OrthoDB" id="4426785at2759"/>
<feature type="region of interest" description="Disordered" evidence="1">
    <location>
        <begin position="78"/>
        <end position="97"/>
    </location>
</feature>
<protein>
    <submittedName>
        <fullName evidence="2">Uncharacterized protein</fullName>
    </submittedName>
</protein>
<feature type="region of interest" description="Disordered" evidence="1">
    <location>
        <begin position="1"/>
        <end position="29"/>
    </location>
</feature>
<dbReference type="EMBL" id="KZ826372">
    <property type="protein sequence ID" value="PYI04186.1"/>
    <property type="molecule type" value="Genomic_DNA"/>
</dbReference>